<comment type="caution">
    <text evidence="2">The sequence shown here is derived from an EMBL/GenBank/DDBJ whole genome shotgun (WGS) entry which is preliminary data.</text>
</comment>
<evidence type="ECO:0000313" key="3">
    <source>
        <dbReference type="Proteomes" id="UP000259273"/>
    </source>
</evidence>
<gene>
    <name evidence="2" type="ORF">DCP75_06725</name>
</gene>
<feature type="chain" id="PRO_5017585673" evidence="1">
    <location>
        <begin position="26"/>
        <end position="224"/>
    </location>
</feature>
<accession>A0A3C1KL01</accession>
<evidence type="ECO:0000313" key="2">
    <source>
        <dbReference type="EMBL" id="HAN27400.1"/>
    </source>
</evidence>
<organism evidence="2 3">
    <name type="scientific">Haliea salexigens</name>
    <dbReference type="NCBI Taxonomy" id="287487"/>
    <lineage>
        <taxon>Bacteria</taxon>
        <taxon>Pseudomonadati</taxon>
        <taxon>Pseudomonadota</taxon>
        <taxon>Gammaproteobacteria</taxon>
        <taxon>Cellvibrionales</taxon>
        <taxon>Halieaceae</taxon>
        <taxon>Haliea</taxon>
    </lineage>
</organism>
<dbReference type="AlphaFoldDB" id="A0A3C1KL01"/>
<keyword evidence="1" id="KW-0732">Signal</keyword>
<dbReference type="EMBL" id="DMND01000094">
    <property type="protein sequence ID" value="HAN27400.1"/>
    <property type="molecule type" value="Genomic_DNA"/>
</dbReference>
<evidence type="ECO:0000256" key="1">
    <source>
        <dbReference type="SAM" id="SignalP"/>
    </source>
</evidence>
<proteinExistence type="predicted"/>
<sequence>MKRQWRHTGRLTALAIALAASAALADGAAEDTEDSDHMAPEESCLCLWQGGFADVQATTDLVATVTVIDGKGNSLDLTVDTILRGREYNETIRLWLQARDYCRPEAALFPAGSRWVMALQRITDKVPGGFDPLTPNISYGRIGDYTLSSCGGYWLQLHDGRVTGNLVDAPRWEHEPKMTPVLLELLSAYIRGEVSRDALQEASREDPALRELMLDTSEFLRDVR</sequence>
<name>A0A3C1KL01_9GAMM</name>
<reference evidence="2 3" key="1">
    <citation type="journal article" date="2018" name="Nat. Biotechnol.">
        <title>A standardized bacterial taxonomy based on genome phylogeny substantially revises the tree of life.</title>
        <authorList>
            <person name="Parks D.H."/>
            <person name="Chuvochina M."/>
            <person name="Waite D.W."/>
            <person name="Rinke C."/>
            <person name="Skarshewski A."/>
            <person name="Chaumeil P.A."/>
            <person name="Hugenholtz P."/>
        </authorList>
    </citation>
    <scope>NUCLEOTIDE SEQUENCE [LARGE SCALE GENOMIC DNA]</scope>
    <source>
        <strain evidence="2">UBA9158</strain>
    </source>
</reference>
<dbReference type="STRING" id="1121937.GCA_000423125_02722"/>
<feature type="signal peptide" evidence="1">
    <location>
        <begin position="1"/>
        <end position="25"/>
    </location>
</feature>
<protein>
    <submittedName>
        <fullName evidence="2">Delta-aminolevulinic acid dehydratase</fullName>
    </submittedName>
</protein>
<dbReference type="Proteomes" id="UP000259273">
    <property type="component" value="Unassembled WGS sequence"/>
</dbReference>